<name>A0ABR1HI97_9HYPO</name>
<evidence type="ECO:0000259" key="3">
    <source>
        <dbReference type="Pfam" id="PF24870"/>
    </source>
</evidence>
<dbReference type="Pfam" id="PF24870">
    <property type="entry name" value="DUF7735"/>
    <property type="match status" value="1"/>
</dbReference>
<sequence>MQSKMLLAATLLATAASAAEFMAHPLMKRELDARATMDDLSATGISSPECQTAILSAYKDVPTPPSAIVSDLLEHPQTDACKFTTPASLSKEYKSYSSEVMSWYSKNEDEISSALEECPALSDYTGIAPCSTKKGSDAKATGSDAADATATGDSKAGETGAASHQGGMAVAAMAVAGAVVAIL</sequence>
<evidence type="ECO:0000256" key="2">
    <source>
        <dbReference type="SAM" id="SignalP"/>
    </source>
</evidence>
<feature type="region of interest" description="Disordered" evidence="1">
    <location>
        <begin position="132"/>
        <end position="161"/>
    </location>
</feature>
<feature type="chain" id="PRO_5046539199" description="DUF7735 domain-containing protein" evidence="2">
    <location>
        <begin position="19"/>
        <end position="183"/>
    </location>
</feature>
<evidence type="ECO:0000256" key="1">
    <source>
        <dbReference type="SAM" id="MobiDB-lite"/>
    </source>
</evidence>
<evidence type="ECO:0000313" key="4">
    <source>
        <dbReference type="EMBL" id="KAK7420542.1"/>
    </source>
</evidence>
<accession>A0ABR1HI97</accession>
<dbReference type="Proteomes" id="UP001498476">
    <property type="component" value="Unassembled WGS sequence"/>
</dbReference>
<feature type="compositionally biased region" description="Low complexity" evidence="1">
    <location>
        <begin position="138"/>
        <end position="154"/>
    </location>
</feature>
<feature type="signal peptide" evidence="2">
    <location>
        <begin position="1"/>
        <end position="18"/>
    </location>
</feature>
<dbReference type="InterPro" id="IPR056637">
    <property type="entry name" value="DUF7735"/>
</dbReference>
<proteinExistence type="predicted"/>
<reference evidence="4 5" key="1">
    <citation type="journal article" date="2025" name="Microbiol. Resour. Announc.">
        <title>Draft genome sequences for Neonectria magnoliae and Neonectria punicea, canker pathogens of Liriodendron tulipifera and Acer saccharum in West Virginia.</title>
        <authorList>
            <person name="Petronek H.M."/>
            <person name="Kasson M.T."/>
            <person name="Metheny A.M."/>
            <person name="Stauder C.M."/>
            <person name="Lovett B."/>
            <person name="Lynch S.C."/>
            <person name="Garnas J.R."/>
            <person name="Kasson L.R."/>
            <person name="Stajich J.E."/>
        </authorList>
    </citation>
    <scope>NUCLEOTIDE SEQUENCE [LARGE SCALE GENOMIC DNA]</scope>
    <source>
        <strain evidence="4 5">NRRL 64653</strain>
    </source>
</reference>
<protein>
    <recommendedName>
        <fullName evidence="3">DUF7735 domain-containing protein</fullName>
    </recommendedName>
</protein>
<dbReference type="EMBL" id="JAZAVJ010000029">
    <property type="protein sequence ID" value="KAK7420542.1"/>
    <property type="molecule type" value="Genomic_DNA"/>
</dbReference>
<feature type="domain" description="DUF7735" evidence="3">
    <location>
        <begin position="76"/>
        <end position="120"/>
    </location>
</feature>
<comment type="caution">
    <text evidence="4">The sequence shown here is derived from an EMBL/GenBank/DDBJ whole genome shotgun (WGS) entry which is preliminary data.</text>
</comment>
<keyword evidence="5" id="KW-1185">Reference proteome</keyword>
<organism evidence="4 5">
    <name type="scientific">Neonectria punicea</name>
    <dbReference type="NCBI Taxonomy" id="979145"/>
    <lineage>
        <taxon>Eukaryota</taxon>
        <taxon>Fungi</taxon>
        <taxon>Dikarya</taxon>
        <taxon>Ascomycota</taxon>
        <taxon>Pezizomycotina</taxon>
        <taxon>Sordariomycetes</taxon>
        <taxon>Hypocreomycetidae</taxon>
        <taxon>Hypocreales</taxon>
        <taxon>Nectriaceae</taxon>
        <taxon>Neonectria</taxon>
    </lineage>
</organism>
<gene>
    <name evidence="4" type="ORF">QQX98_002741</name>
</gene>
<evidence type="ECO:0000313" key="5">
    <source>
        <dbReference type="Proteomes" id="UP001498476"/>
    </source>
</evidence>
<keyword evidence="2" id="KW-0732">Signal</keyword>